<sequence precursor="true">MRFSRLVLALPLALCACSSGYQAHLSAAEDVLRIEVQGASFVEEGSLFLKVGSEQEALPTEAPANGFGGVTHFEYELENEHVVKVQSHKSGPTDRMWRGPFGECVMRENQADYSFEHAAELVAVLEEAAKRC</sequence>
<dbReference type="EMBL" id="CP033897">
    <property type="protein sequence ID" value="AZA10940.1"/>
    <property type="molecule type" value="Genomic_DNA"/>
</dbReference>
<organism evidence="2 3">
    <name type="scientific">Corynebacterium gerontici</name>
    <dbReference type="NCBI Taxonomy" id="2079234"/>
    <lineage>
        <taxon>Bacteria</taxon>
        <taxon>Bacillati</taxon>
        <taxon>Actinomycetota</taxon>
        <taxon>Actinomycetes</taxon>
        <taxon>Mycobacteriales</taxon>
        <taxon>Corynebacteriaceae</taxon>
        <taxon>Corynebacterium</taxon>
    </lineage>
</organism>
<evidence type="ECO:0000313" key="3">
    <source>
        <dbReference type="Proteomes" id="UP000271587"/>
    </source>
</evidence>
<keyword evidence="1" id="KW-0732">Signal</keyword>
<reference evidence="2 3" key="1">
    <citation type="submission" date="2018-11" db="EMBL/GenBank/DDBJ databases">
        <authorList>
            <person name="Kleinhagauer T."/>
            <person name="Glaeser S.P."/>
            <person name="Spergser J."/>
            <person name="Ruckert C."/>
            <person name="Kaempfer P."/>
            <person name="Busse H.-J."/>
        </authorList>
    </citation>
    <scope>NUCLEOTIDE SEQUENCE [LARGE SCALE GENOMIC DNA]</scope>
    <source>
        <strain evidence="2 3">W8</strain>
    </source>
</reference>
<dbReference type="AlphaFoldDB" id="A0A3G6J3F9"/>
<evidence type="ECO:0000313" key="2">
    <source>
        <dbReference type="EMBL" id="AZA10940.1"/>
    </source>
</evidence>
<protein>
    <recommendedName>
        <fullName evidence="4">Lipoprotein</fullName>
    </recommendedName>
</protein>
<dbReference type="RefSeq" id="WP_123933416.1">
    <property type="nucleotide sequence ID" value="NZ_CP033897.1"/>
</dbReference>
<feature type="chain" id="PRO_5018184777" description="Lipoprotein" evidence="1">
    <location>
        <begin position="24"/>
        <end position="132"/>
    </location>
</feature>
<dbReference type="PROSITE" id="PS51257">
    <property type="entry name" value="PROKAR_LIPOPROTEIN"/>
    <property type="match status" value="1"/>
</dbReference>
<proteinExistence type="predicted"/>
<evidence type="ECO:0008006" key="4">
    <source>
        <dbReference type="Google" id="ProtNLM"/>
    </source>
</evidence>
<keyword evidence="3" id="KW-1185">Reference proteome</keyword>
<gene>
    <name evidence="2" type="ORF">CGERO_03085</name>
</gene>
<dbReference type="Proteomes" id="UP000271587">
    <property type="component" value="Chromosome"/>
</dbReference>
<feature type="signal peptide" evidence="1">
    <location>
        <begin position="1"/>
        <end position="23"/>
    </location>
</feature>
<dbReference type="KEGG" id="cgk:CGERO_03085"/>
<evidence type="ECO:0000256" key="1">
    <source>
        <dbReference type="SAM" id="SignalP"/>
    </source>
</evidence>
<name>A0A3G6J3F9_9CORY</name>
<dbReference type="OrthoDB" id="4407076at2"/>
<accession>A0A3G6J3F9</accession>